<proteinExistence type="predicted"/>
<evidence type="ECO:0000256" key="1">
    <source>
        <dbReference type="SAM" id="SignalP"/>
    </source>
</evidence>
<feature type="signal peptide" evidence="1">
    <location>
        <begin position="1"/>
        <end position="25"/>
    </location>
</feature>
<dbReference type="Proteomes" id="UP001151760">
    <property type="component" value="Unassembled WGS sequence"/>
</dbReference>
<comment type="caution">
    <text evidence="2">The sequence shown here is derived from an EMBL/GenBank/DDBJ whole genome shotgun (WGS) entry which is preliminary data.</text>
</comment>
<sequence>MRRVLGFFVLRFCVAVAMLLDEGDGVALLVMLNSETRSRGQGIGKHKRNVGNVKRDMACVVLVANEKETGKVQYHVMFSSLEEIVGPRVYGLVLVKKKKCMYGKHEQEKDLSLLC</sequence>
<keyword evidence="1" id="KW-0732">Signal</keyword>
<evidence type="ECO:0008006" key="4">
    <source>
        <dbReference type="Google" id="ProtNLM"/>
    </source>
</evidence>
<gene>
    <name evidence="2" type="ORF">Tco_0955541</name>
</gene>
<accession>A0ABQ5E7M1</accession>
<feature type="chain" id="PRO_5045633766" description="Secreted protein" evidence="1">
    <location>
        <begin position="26"/>
        <end position="115"/>
    </location>
</feature>
<keyword evidence="3" id="KW-1185">Reference proteome</keyword>
<protein>
    <recommendedName>
        <fullName evidence="4">Secreted protein</fullName>
    </recommendedName>
</protein>
<organism evidence="2 3">
    <name type="scientific">Tanacetum coccineum</name>
    <dbReference type="NCBI Taxonomy" id="301880"/>
    <lineage>
        <taxon>Eukaryota</taxon>
        <taxon>Viridiplantae</taxon>
        <taxon>Streptophyta</taxon>
        <taxon>Embryophyta</taxon>
        <taxon>Tracheophyta</taxon>
        <taxon>Spermatophyta</taxon>
        <taxon>Magnoliopsida</taxon>
        <taxon>eudicotyledons</taxon>
        <taxon>Gunneridae</taxon>
        <taxon>Pentapetalae</taxon>
        <taxon>asterids</taxon>
        <taxon>campanulids</taxon>
        <taxon>Asterales</taxon>
        <taxon>Asteraceae</taxon>
        <taxon>Asteroideae</taxon>
        <taxon>Anthemideae</taxon>
        <taxon>Anthemidinae</taxon>
        <taxon>Tanacetum</taxon>
    </lineage>
</organism>
<reference evidence="2" key="2">
    <citation type="submission" date="2022-01" db="EMBL/GenBank/DDBJ databases">
        <authorList>
            <person name="Yamashiro T."/>
            <person name="Shiraishi A."/>
            <person name="Satake H."/>
            <person name="Nakayama K."/>
        </authorList>
    </citation>
    <scope>NUCLEOTIDE SEQUENCE</scope>
</reference>
<name>A0ABQ5E7M1_9ASTR</name>
<reference evidence="2" key="1">
    <citation type="journal article" date="2022" name="Int. J. Mol. Sci.">
        <title>Draft Genome of Tanacetum Coccineum: Genomic Comparison of Closely Related Tanacetum-Family Plants.</title>
        <authorList>
            <person name="Yamashiro T."/>
            <person name="Shiraishi A."/>
            <person name="Nakayama K."/>
            <person name="Satake H."/>
        </authorList>
    </citation>
    <scope>NUCLEOTIDE SEQUENCE</scope>
</reference>
<evidence type="ECO:0000313" key="3">
    <source>
        <dbReference type="Proteomes" id="UP001151760"/>
    </source>
</evidence>
<dbReference type="EMBL" id="BQNB010016017">
    <property type="protein sequence ID" value="GJT46826.1"/>
    <property type="molecule type" value="Genomic_DNA"/>
</dbReference>
<evidence type="ECO:0000313" key="2">
    <source>
        <dbReference type="EMBL" id="GJT46826.1"/>
    </source>
</evidence>